<keyword evidence="3" id="KW-1185">Reference proteome</keyword>
<proteinExistence type="predicted"/>
<dbReference type="AlphaFoldDB" id="A0A1H6W8Q4"/>
<keyword evidence="1" id="KW-0472">Membrane</keyword>
<dbReference type="EMBL" id="FNYE01000007">
    <property type="protein sequence ID" value="SEJ13283.1"/>
    <property type="molecule type" value="Genomic_DNA"/>
</dbReference>
<keyword evidence="1" id="KW-0812">Transmembrane</keyword>
<gene>
    <name evidence="2" type="ORF">SAMN05192539_10078</name>
</gene>
<evidence type="ECO:0000313" key="3">
    <source>
        <dbReference type="Proteomes" id="UP000198866"/>
    </source>
</evidence>
<name>A0A1H6W8Q4_9BURK</name>
<protein>
    <submittedName>
        <fullName evidence="2">Uncharacterized protein</fullName>
    </submittedName>
</protein>
<dbReference type="Proteomes" id="UP000198866">
    <property type="component" value="Unassembled WGS sequence"/>
</dbReference>
<dbReference type="STRING" id="667676.SAMN05192539_10078"/>
<sequence length="75" mass="7856">MKSVASLRTPGVWGTGTLVMLADTDVGNVVAAAQAGTASGYRLLPLLFVLVPLLYFVPFPSTSHTCKASFPKMVS</sequence>
<evidence type="ECO:0000256" key="1">
    <source>
        <dbReference type="SAM" id="Phobius"/>
    </source>
</evidence>
<reference evidence="3" key="1">
    <citation type="submission" date="2016-10" db="EMBL/GenBank/DDBJ databases">
        <authorList>
            <person name="Varghese N."/>
            <person name="Submissions S."/>
        </authorList>
    </citation>
    <scope>NUCLEOTIDE SEQUENCE [LARGE SCALE GENOMIC DNA]</scope>
    <source>
        <strain evidence="3">LMG 26031</strain>
    </source>
</reference>
<organism evidence="2 3">
    <name type="scientific">Paraburkholderia diazotrophica</name>
    <dbReference type="NCBI Taxonomy" id="667676"/>
    <lineage>
        <taxon>Bacteria</taxon>
        <taxon>Pseudomonadati</taxon>
        <taxon>Pseudomonadota</taxon>
        <taxon>Betaproteobacteria</taxon>
        <taxon>Burkholderiales</taxon>
        <taxon>Burkholderiaceae</taxon>
        <taxon>Paraburkholderia</taxon>
    </lineage>
</organism>
<evidence type="ECO:0000313" key="2">
    <source>
        <dbReference type="EMBL" id="SEJ13283.1"/>
    </source>
</evidence>
<feature type="transmembrane region" description="Helical" evidence="1">
    <location>
        <begin position="41"/>
        <end position="59"/>
    </location>
</feature>
<accession>A0A1H6W8Q4</accession>
<keyword evidence="1" id="KW-1133">Transmembrane helix</keyword>